<evidence type="ECO:0000256" key="1">
    <source>
        <dbReference type="SAM" id="MobiDB-lite"/>
    </source>
</evidence>
<dbReference type="Proteomes" id="UP000294933">
    <property type="component" value="Unassembled WGS sequence"/>
</dbReference>
<accession>A0A4Y7QEB5</accession>
<organism evidence="2 3">
    <name type="scientific">Rickenella mellea</name>
    <dbReference type="NCBI Taxonomy" id="50990"/>
    <lineage>
        <taxon>Eukaryota</taxon>
        <taxon>Fungi</taxon>
        <taxon>Dikarya</taxon>
        <taxon>Basidiomycota</taxon>
        <taxon>Agaricomycotina</taxon>
        <taxon>Agaricomycetes</taxon>
        <taxon>Hymenochaetales</taxon>
        <taxon>Rickenellaceae</taxon>
        <taxon>Rickenella</taxon>
    </lineage>
</organism>
<evidence type="ECO:0000313" key="3">
    <source>
        <dbReference type="Proteomes" id="UP000294933"/>
    </source>
</evidence>
<dbReference type="InterPro" id="IPR039715">
    <property type="entry name" value="ZCCHC10"/>
</dbReference>
<feature type="region of interest" description="Disordered" evidence="1">
    <location>
        <begin position="1"/>
        <end position="97"/>
    </location>
</feature>
<feature type="compositionally biased region" description="Low complexity" evidence="1">
    <location>
        <begin position="62"/>
        <end position="97"/>
    </location>
</feature>
<gene>
    <name evidence="2" type="ORF">BD410DRAFT_784724</name>
</gene>
<name>A0A4Y7QEB5_9AGAM</name>
<feature type="compositionally biased region" description="Low complexity" evidence="1">
    <location>
        <begin position="374"/>
        <end position="384"/>
    </location>
</feature>
<proteinExistence type="predicted"/>
<dbReference type="PANTHER" id="PTHR13491:SF0">
    <property type="entry name" value="ZINC FINGER CCHC DOMAIN-CONTAINING PROTEIN 10"/>
    <property type="match status" value="1"/>
</dbReference>
<evidence type="ECO:0000313" key="2">
    <source>
        <dbReference type="EMBL" id="TDL25686.1"/>
    </source>
</evidence>
<feature type="region of interest" description="Disordered" evidence="1">
    <location>
        <begin position="503"/>
        <end position="550"/>
    </location>
</feature>
<feature type="region of interest" description="Disordered" evidence="1">
    <location>
        <begin position="444"/>
        <end position="476"/>
    </location>
</feature>
<evidence type="ECO:0008006" key="4">
    <source>
        <dbReference type="Google" id="ProtNLM"/>
    </source>
</evidence>
<feature type="compositionally biased region" description="Low complexity" evidence="1">
    <location>
        <begin position="539"/>
        <end position="550"/>
    </location>
</feature>
<dbReference type="PANTHER" id="PTHR13491">
    <property type="entry name" value="ZCCHC10 PROTEIN"/>
    <property type="match status" value="1"/>
</dbReference>
<feature type="compositionally biased region" description="Low complexity" evidence="1">
    <location>
        <begin position="518"/>
        <end position="532"/>
    </location>
</feature>
<dbReference type="VEuPathDB" id="FungiDB:BD410DRAFT_784724"/>
<feature type="region of interest" description="Disordered" evidence="1">
    <location>
        <begin position="340"/>
        <end position="429"/>
    </location>
</feature>
<dbReference type="STRING" id="50990.A0A4Y7QEB5"/>
<dbReference type="EMBL" id="ML170163">
    <property type="protein sequence ID" value="TDL25686.1"/>
    <property type="molecule type" value="Genomic_DNA"/>
</dbReference>
<protein>
    <recommendedName>
        <fullName evidence="4">PX domain-containing protein</fullName>
    </recommendedName>
</protein>
<sequence>MFTAMNNGALMGNQGNDDSPPVANTGKRAVERQPPGQFTAQVLPPQKQGRDHSYGMRIYPISNRRQGSSTSSLSTSPNNSRSSVSVSSDSSGSSTSSSYNREYEVWRRWEDCLLFQDLLEREYAKMSREKRVRLERGKGVKKDGVYPHQDPLRRLQAASSFESLPPGPDPNMIAKDLHDVLPRLSKKGAVFRTPAALIQQRGEEFRLLIEGLWRPEHDLPTLIVQLRNLPAVRDFFGIWRRDVDRMEKDLEEAEKTEQKGKKPEMSPDTRQDPSLRKSGPQGILVRPAAGPQGQLRPRSNTAPGTTEAPNPHLSMSAVSRSSTGTHVRFVQPAPASAPAGMTFTFAMPEGDPGNPDDHGYFADQLPSDMQSLHVSSPQSPQRSPRSVRHASLPRSHTGTIEEEEEFNDKSDAYSTRSRKSSTRSHEGILKMQVEMEFPLKVVEEDDEDGDSIYTHRSTPVPHRSLKDRAADLSASRPGLKLRIPHDVALGDEDISEIQSIHSAFSMHPHPPPRPRQGSTSSSSTRSSSASSRFFTPNGSTRSDSSSSTDSLYQSAYGYASSMRTSMTDSEKGPYTPRDEMDAKRYSDRRDSDACSGHYRPDSMASMRSVMTQSSMDAVIPRRAMSPPLPERQAADAGTPRRAMSPPIDRRQPVRPMMTDTMRHSMAPGIVRARSPPMIDVSARSQSFNYF</sequence>
<keyword evidence="3" id="KW-1185">Reference proteome</keyword>
<dbReference type="OrthoDB" id="3244370at2759"/>
<reference evidence="2 3" key="1">
    <citation type="submission" date="2018-06" db="EMBL/GenBank/DDBJ databases">
        <title>A transcriptomic atlas of mushroom development highlights an independent origin of complex multicellularity.</title>
        <authorList>
            <consortium name="DOE Joint Genome Institute"/>
            <person name="Krizsan K."/>
            <person name="Almasi E."/>
            <person name="Merenyi Z."/>
            <person name="Sahu N."/>
            <person name="Viragh M."/>
            <person name="Koszo T."/>
            <person name="Mondo S."/>
            <person name="Kiss B."/>
            <person name="Balint B."/>
            <person name="Kues U."/>
            <person name="Barry K."/>
            <person name="Hegedus J.C."/>
            <person name="Henrissat B."/>
            <person name="Johnson J."/>
            <person name="Lipzen A."/>
            <person name="Ohm R."/>
            <person name="Nagy I."/>
            <person name="Pangilinan J."/>
            <person name="Yan J."/>
            <person name="Xiong Y."/>
            <person name="Grigoriev I.V."/>
            <person name="Hibbett D.S."/>
            <person name="Nagy L.G."/>
        </authorList>
    </citation>
    <scope>NUCLEOTIDE SEQUENCE [LARGE SCALE GENOMIC DNA]</scope>
    <source>
        <strain evidence="2 3">SZMC22713</strain>
    </source>
</reference>
<feature type="compositionally biased region" description="Polar residues" evidence="1">
    <location>
        <begin position="297"/>
        <end position="308"/>
    </location>
</feature>
<dbReference type="AlphaFoldDB" id="A0A4Y7QEB5"/>
<feature type="region of interest" description="Disordered" evidence="1">
    <location>
        <begin position="250"/>
        <end position="324"/>
    </location>
</feature>
<feature type="compositionally biased region" description="Basic and acidic residues" evidence="1">
    <location>
        <begin position="250"/>
        <end position="275"/>
    </location>
</feature>
<feature type="compositionally biased region" description="Basic and acidic residues" evidence="1">
    <location>
        <begin position="568"/>
        <end position="592"/>
    </location>
</feature>
<feature type="region of interest" description="Disordered" evidence="1">
    <location>
        <begin position="563"/>
        <end position="653"/>
    </location>
</feature>